<keyword evidence="2" id="KW-0547">Nucleotide-binding</keyword>
<comment type="catalytic activity">
    <reaction evidence="6">
        <text>biotin + L-lysyl-[protein] + ATP = N(6)-biotinyl-L-lysyl-[protein] + AMP + diphosphate + H(+)</text>
        <dbReference type="Rhea" id="RHEA:11756"/>
        <dbReference type="Rhea" id="RHEA-COMP:9752"/>
        <dbReference type="Rhea" id="RHEA-COMP:10505"/>
        <dbReference type="ChEBI" id="CHEBI:15378"/>
        <dbReference type="ChEBI" id="CHEBI:29969"/>
        <dbReference type="ChEBI" id="CHEBI:30616"/>
        <dbReference type="ChEBI" id="CHEBI:33019"/>
        <dbReference type="ChEBI" id="CHEBI:57586"/>
        <dbReference type="ChEBI" id="CHEBI:83144"/>
        <dbReference type="ChEBI" id="CHEBI:456215"/>
        <dbReference type="EC" id="6.3.4.15"/>
    </reaction>
</comment>
<evidence type="ECO:0000256" key="6">
    <source>
        <dbReference type="ARBA" id="ARBA00047846"/>
    </source>
</evidence>
<dbReference type="InterPro" id="IPR045864">
    <property type="entry name" value="aa-tRNA-synth_II/BPL/LPL"/>
</dbReference>
<evidence type="ECO:0000256" key="3">
    <source>
        <dbReference type="ARBA" id="ARBA00022840"/>
    </source>
</evidence>
<keyword evidence="3" id="KW-0067">ATP-binding</keyword>
<keyword evidence="1 8" id="KW-0436">Ligase</keyword>
<dbReference type="PROSITE" id="PS51733">
    <property type="entry name" value="BPL_LPL_CATALYTIC"/>
    <property type="match status" value="1"/>
</dbReference>
<evidence type="ECO:0000256" key="4">
    <source>
        <dbReference type="ARBA" id="ARBA00023267"/>
    </source>
</evidence>
<dbReference type="GO" id="GO:0005737">
    <property type="term" value="C:cytoplasm"/>
    <property type="evidence" value="ECO:0007669"/>
    <property type="project" value="TreeGrafter"/>
</dbReference>
<dbReference type="InterPro" id="IPR003142">
    <property type="entry name" value="BPL_C"/>
</dbReference>
<dbReference type="AlphaFoldDB" id="A0A285NEN4"/>
<sequence length="252" mass="27575">MSSFPSHYRHQAYDAVVSTNELALQAGQRGEIGNLWITAREQTGGRGRRGRAWVSETGNLYSSLLLINPAPSAKVAQLPLVIATAAHRAVCNALPPNLRAQVSIKWPNDLLMEDRKISGILLEGSNRGNGDQIVVVGIGINCRTHPGQTDGLGAANLSEGGFDIDPDILFPLLAQQVDRQIGVWRQGAGFDDIRRDWLMRARGVGKPIVVRLPNEELHGHFEHLDDDGALVLLMDKGSRRKILAGEVFWPQC</sequence>
<dbReference type="GO" id="GO:0004077">
    <property type="term" value="F:biotin--[biotin carboxyl-carrier protein] ligase activity"/>
    <property type="evidence" value="ECO:0007669"/>
    <property type="project" value="UniProtKB-EC"/>
</dbReference>
<dbReference type="Pfam" id="PF02237">
    <property type="entry name" value="BPL_C"/>
    <property type="match status" value="1"/>
</dbReference>
<evidence type="ECO:0000256" key="2">
    <source>
        <dbReference type="ARBA" id="ARBA00022741"/>
    </source>
</evidence>
<dbReference type="InterPro" id="IPR004143">
    <property type="entry name" value="BPL_LPL_catalytic"/>
</dbReference>
<dbReference type="EC" id="6.3.4.15" evidence="5"/>
<keyword evidence="4" id="KW-0092">Biotin</keyword>
<feature type="domain" description="BPL/LPL catalytic" evidence="7">
    <location>
        <begin position="9"/>
        <end position="185"/>
    </location>
</feature>
<dbReference type="InterPro" id="IPR008988">
    <property type="entry name" value="Transcriptional_repressor_C"/>
</dbReference>
<organism evidence="8 9">
    <name type="scientific">Cohaesibacter gelatinilyticus</name>
    <dbReference type="NCBI Taxonomy" id="372072"/>
    <lineage>
        <taxon>Bacteria</taxon>
        <taxon>Pseudomonadati</taxon>
        <taxon>Pseudomonadota</taxon>
        <taxon>Alphaproteobacteria</taxon>
        <taxon>Hyphomicrobiales</taxon>
        <taxon>Cohaesibacteraceae</taxon>
    </lineage>
</organism>
<evidence type="ECO:0000313" key="8">
    <source>
        <dbReference type="EMBL" id="SNZ07909.1"/>
    </source>
</evidence>
<dbReference type="PANTHER" id="PTHR12835">
    <property type="entry name" value="BIOTIN PROTEIN LIGASE"/>
    <property type="match status" value="1"/>
</dbReference>
<dbReference type="PANTHER" id="PTHR12835:SF5">
    <property type="entry name" value="BIOTIN--PROTEIN LIGASE"/>
    <property type="match status" value="1"/>
</dbReference>
<dbReference type="InterPro" id="IPR004408">
    <property type="entry name" value="Biotin_CoA_COase_ligase"/>
</dbReference>
<accession>A0A285NEN4</accession>
<dbReference type="SUPFAM" id="SSF50037">
    <property type="entry name" value="C-terminal domain of transcriptional repressors"/>
    <property type="match status" value="1"/>
</dbReference>
<dbReference type="NCBIfam" id="TIGR00121">
    <property type="entry name" value="birA_ligase"/>
    <property type="match status" value="1"/>
</dbReference>
<dbReference type="Proteomes" id="UP000219439">
    <property type="component" value="Unassembled WGS sequence"/>
</dbReference>
<dbReference type="SUPFAM" id="SSF55681">
    <property type="entry name" value="Class II aaRS and biotin synthetases"/>
    <property type="match status" value="1"/>
</dbReference>
<dbReference type="EMBL" id="OBEL01000001">
    <property type="protein sequence ID" value="SNZ07909.1"/>
    <property type="molecule type" value="Genomic_DNA"/>
</dbReference>
<dbReference type="Gene3D" id="3.30.930.10">
    <property type="entry name" value="Bira Bifunctional Protein, Domain 2"/>
    <property type="match status" value="1"/>
</dbReference>
<evidence type="ECO:0000259" key="7">
    <source>
        <dbReference type="PROSITE" id="PS51733"/>
    </source>
</evidence>
<keyword evidence="9" id="KW-1185">Reference proteome</keyword>
<evidence type="ECO:0000313" key="9">
    <source>
        <dbReference type="Proteomes" id="UP000219439"/>
    </source>
</evidence>
<gene>
    <name evidence="8" type="ORF">SAMN06265368_1328</name>
</gene>
<protein>
    <recommendedName>
        <fullName evidence="5">biotin--[biotin carboxyl-carrier protein] ligase</fullName>
        <ecNumber evidence="5">6.3.4.15</ecNumber>
    </recommendedName>
</protein>
<dbReference type="Pfam" id="PF03099">
    <property type="entry name" value="BPL_LplA_LipB"/>
    <property type="match status" value="1"/>
</dbReference>
<proteinExistence type="predicted"/>
<dbReference type="GO" id="GO:0005524">
    <property type="term" value="F:ATP binding"/>
    <property type="evidence" value="ECO:0007669"/>
    <property type="project" value="UniProtKB-KW"/>
</dbReference>
<dbReference type="RefSeq" id="WP_170955975.1">
    <property type="nucleotide sequence ID" value="NZ_OBEL01000001.1"/>
</dbReference>
<dbReference type="Gene3D" id="2.30.30.100">
    <property type="match status" value="1"/>
</dbReference>
<name>A0A285NEN4_9HYPH</name>
<evidence type="ECO:0000256" key="5">
    <source>
        <dbReference type="ARBA" id="ARBA00024227"/>
    </source>
</evidence>
<reference evidence="8 9" key="1">
    <citation type="submission" date="2017-09" db="EMBL/GenBank/DDBJ databases">
        <authorList>
            <person name="Ehlers B."/>
            <person name="Leendertz F.H."/>
        </authorList>
    </citation>
    <scope>NUCLEOTIDE SEQUENCE [LARGE SCALE GENOMIC DNA]</scope>
    <source>
        <strain evidence="8 9">DSM 18289</strain>
    </source>
</reference>
<dbReference type="CDD" id="cd16442">
    <property type="entry name" value="BPL"/>
    <property type="match status" value="1"/>
</dbReference>
<evidence type="ECO:0000256" key="1">
    <source>
        <dbReference type="ARBA" id="ARBA00022598"/>
    </source>
</evidence>